<protein>
    <submittedName>
        <fullName evidence="1">Uncharacterized protein</fullName>
    </submittedName>
</protein>
<dbReference type="EMBL" id="AP015030">
    <property type="protein sequence ID" value="BAW27057.1"/>
    <property type="molecule type" value="Genomic_DNA"/>
</dbReference>
<proteinExistence type="predicted"/>
<sequence>MNASVIKLNQQRLYIELPAPMVHDLLADMVTRYESFFTFGEPSYPEGQPALLFKALSEGFGLPACGESLGLEVIDLAALKVQSKAAPDPRWKDLHVGRILAAAFASTINRAQEQ</sequence>
<evidence type="ECO:0000313" key="1">
    <source>
        <dbReference type="EMBL" id="BAW27057.1"/>
    </source>
</evidence>
<name>A0A1L7NNP6_PSEPU</name>
<keyword evidence="1" id="KW-0614">Plasmid</keyword>
<geneLocation type="plasmid" evidence="2">
    <name>pkf715a dna</name>
</geneLocation>
<organism evidence="1 2">
    <name type="scientific">Pseudomonas putida</name>
    <name type="common">Arthrobacter siderocapsulatus</name>
    <dbReference type="NCBI Taxonomy" id="303"/>
    <lineage>
        <taxon>Bacteria</taxon>
        <taxon>Pseudomonadati</taxon>
        <taxon>Pseudomonadota</taxon>
        <taxon>Gammaproteobacteria</taxon>
        <taxon>Pseudomonadales</taxon>
        <taxon>Pseudomonadaceae</taxon>
        <taxon>Pseudomonas</taxon>
    </lineage>
</organism>
<gene>
    <name evidence="1" type="ORF">KF715C_pA5520</name>
</gene>
<reference evidence="1 2" key="1">
    <citation type="submission" date="2015-11" db="EMBL/GenBank/DDBJ databases">
        <title>Complete genome sequencing of a biphenyl-degrading bacterium, Pseudomonas putida KF715 (=NBRC110667).</title>
        <authorList>
            <person name="Suenaga H."/>
            <person name="Fujihara N."/>
            <person name="Watanabe T."/>
            <person name="Hirose J."/>
            <person name="Kimura N."/>
            <person name="Yamazoe A."/>
            <person name="Hosoyama A."/>
            <person name="Shimodaira J."/>
            <person name="Furukawa K."/>
        </authorList>
    </citation>
    <scope>NUCLEOTIDE SEQUENCE [LARGE SCALE GENOMIC DNA]</scope>
    <source>
        <strain evidence="1 2">KF715</strain>
        <plasmid evidence="2">Plasmid pkf715a dna</plasmid>
    </source>
</reference>
<evidence type="ECO:0000313" key="2">
    <source>
        <dbReference type="Proteomes" id="UP000218731"/>
    </source>
</evidence>
<accession>A0A1L7NNP6</accession>
<dbReference type="Proteomes" id="UP000218731">
    <property type="component" value="Plasmid pKF715A"/>
</dbReference>
<dbReference type="AlphaFoldDB" id="A0A1L7NNP6"/>